<gene>
    <name evidence="1" type="ORF">A3G03_01020</name>
</gene>
<protein>
    <submittedName>
        <fullName evidence="1">Uncharacterized protein</fullName>
    </submittedName>
</protein>
<dbReference type="AlphaFoldDB" id="A0A1G2P699"/>
<dbReference type="EMBL" id="MHSL01000016">
    <property type="protein sequence ID" value="OHA43874.1"/>
    <property type="molecule type" value="Genomic_DNA"/>
</dbReference>
<evidence type="ECO:0000313" key="1">
    <source>
        <dbReference type="EMBL" id="OHA43874.1"/>
    </source>
</evidence>
<evidence type="ECO:0000313" key="2">
    <source>
        <dbReference type="Proteomes" id="UP000176355"/>
    </source>
</evidence>
<name>A0A1G2P699_9BACT</name>
<reference evidence="1 2" key="1">
    <citation type="journal article" date="2016" name="Nat. Commun.">
        <title>Thousands of microbial genomes shed light on interconnected biogeochemical processes in an aquifer system.</title>
        <authorList>
            <person name="Anantharaman K."/>
            <person name="Brown C.T."/>
            <person name="Hug L.A."/>
            <person name="Sharon I."/>
            <person name="Castelle C.J."/>
            <person name="Probst A.J."/>
            <person name="Thomas B.C."/>
            <person name="Singh A."/>
            <person name="Wilkins M.J."/>
            <person name="Karaoz U."/>
            <person name="Brodie E.L."/>
            <person name="Williams K.H."/>
            <person name="Hubbard S.S."/>
            <person name="Banfield J.F."/>
        </authorList>
    </citation>
    <scope>NUCLEOTIDE SEQUENCE [LARGE SCALE GENOMIC DNA]</scope>
</reference>
<sequence length="220" mass="24950">MGETPKQSCILPYFGNRQKKIKMRLTEISTYDNLLAVVSHRKSQQKGLTMKSFFRSLKVITTKATLAKPTADCFTNRTRYCYRDSDLDKFLPENQFAQDASQFAVCELTKTATFKQVAESILGVSGDIQTLSKLLKERGYTTSLPTIEAIIERQASGEDVGLLTNGWANFVFVENKDGSVSVVGVHRDGRRWGVSQYSFGDIFWWVANRRFFLRNFPGTL</sequence>
<comment type="caution">
    <text evidence="1">The sequence shown here is derived from an EMBL/GenBank/DDBJ whole genome shotgun (WGS) entry which is preliminary data.</text>
</comment>
<organism evidence="1 2">
    <name type="scientific">Candidatus Taylorbacteria bacterium RIFCSPLOWO2_12_FULL_44_15c</name>
    <dbReference type="NCBI Taxonomy" id="1802333"/>
    <lineage>
        <taxon>Bacteria</taxon>
        <taxon>Candidatus Tayloriibacteriota</taxon>
    </lineage>
</organism>
<dbReference type="Proteomes" id="UP000176355">
    <property type="component" value="Unassembled WGS sequence"/>
</dbReference>
<proteinExistence type="predicted"/>
<accession>A0A1G2P699</accession>